<dbReference type="STRING" id="907348.TresaDRAFT_1924"/>
<dbReference type="PATRIC" id="fig|907348.3.peg.642"/>
<reference evidence="3 4" key="1">
    <citation type="submission" date="2011-09" db="EMBL/GenBank/DDBJ databases">
        <title>The draft genome of Treponema saccharophilum DSM 2985.</title>
        <authorList>
            <consortium name="US DOE Joint Genome Institute (JGI-PGF)"/>
            <person name="Lucas S."/>
            <person name="Copeland A."/>
            <person name="Lapidus A."/>
            <person name="Glavina del Rio T."/>
            <person name="Dalin E."/>
            <person name="Tice H."/>
            <person name="Bruce D."/>
            <person name="Goodwin L."/>
            <person name="Pitluck S."/>
            <person name="Peters L."/>
            <person name="Kyrpides N."/>
            <person name="Mavromatis K."/>
            <person name="Ivanova N."/>
            <person name="Markowitz V."/>
            <person name="Cheng J.-F."/>
            <person name="Hugenholtz P."/>
            <person name="Woyke T."/>
            <person name="Wu D."/>
            <person name="Gronow S."/>
            <person name="Wellnitz S."/>
            <person name="Brambilla E."/>
            <person name="Klenk H.-P."/>
            <person name="Eisen J.A."/>
        </authorList>
    </citation>
    <scope>NUCLEOTIDE SEQUENCE [LARGE SCALE GENOMIC DNA]</scope>
    <source>
        <strain evidence="3 4">DSM 2985</strain>
    </source>
</reference>
<dbReference type="GO" id="GO:0015293">
    <property type="term" value="F:symporter activity"/>
    <property type="evidence" value="ECO:0007669"/>
    <property type="project" value="InterPro"/>
</dbReference>
<dbReference type="GO" id="GO:0005886">
    <property type="term" value="C:plasma membrane"/>
    <property type="evidence" value="ECO:0007669"/>
    <property type="project" value="TreeGrafter"/>
</dbReference>
<evidence type="ECO:0000256" key="2">
    <source>
        <dbReference type="SAM" id="Phobius"/>
    </source>
</evidence>
<comment type="caution">
    <text evidence="3">The sequence shown here is derived from an EMBL/GenBank/DDBJ whole genome shotgun (WGS) entry which is preliminary data.</text>
</comment>
<keyword evidence="2" id="KW-0472">Membrane</keyword>
<evidence type="ECO:0000313" key="3">
    <source>
        <dbReference type="EMBL" id="EIC02644.1"/>
    </source>
</evidence>
<keyword evidence="2" id="KW-0812">Transmembrane</keyword>
<dbReference type="PANTHER" id="PTHR11328:SF24">
    <property type="entry name" value="MAJOR FACILITATOR SUPERFAMILY (MFS) PROFILE DOMAIN-CONTAINING PROTEIN"/>
    <property type="match status" value="1"/>
</dbReference>
<evidence type="ECO:0000256" key="1">
    <source>
        <dbReference type="ARBA" id="ARBA00009617"/>
    </source>
</evidence>
<dbReference type="Proteomes" id="UP000003571">
    <property type="component" value="Unassembled WGS sequence"/>
</dbReference>
<proteinExistence type="inferred from homology"/>
<keyword evidence="4" id="KW-1185">Reference proteome</keyword>
<evidence type="ECO:0000313" key="4">
    <source>
        <dbReference type="Proteomes" id="UP000003571"/>
    </source>
</evidence>
<gene>
    <name evidence="3" type="ORF">TresaDRAFT_1924</name>
</gene>
<organism evidence="3 4">
    <name type="scientific">Treponema saccharophilum DSM 2985</name>
    <dbReference type="NCBI Taxonomy" id="907348"/>
    <lineage>
        <taxon>Bacteria</taxon>
        <taxon>Pseudomonadati</taxon>
        <taxon>Spirochaetota</taxon>
        <taxon>Spirochaetia</taxon>
        <taxon>Spirochaetales</taxon>
        <taxon>Treponemataceae</taxon>
        <taxon>Treponema</taxon>
    </lineage>
</organism>
<accession>H7EIJ3</accession>
<dbReference type="PANTHER" id="PTHR11328">
    <property type="entry name" value="MAJOR FACILITATOR SUPERFAMILY DOMAIN-CONTAINING PROTEIN"/>
    <property type="match status" value="1"/>
</dbReference>
<dbReference type="InterPro" id="IPR039672">
    <property type="entry name" value="MFS_2"/>
</dbReference>
<dbReference type="Pfam" id="PF13347">
    <property type="entry name" value="MFS_2"/>
    <property type="match status" value="1"/>
</dbReference>
<name>H7EIJ3_9SPIR</name>
<keyword evidence="2" id="KW-1133">Transmembrane helix</keyword>
<dbReference type="InterPro" id="IPR036259">
    <property type="entry name" value="MFS_trans_sf"/>
</dbReference>
<dbReference type="RefSeq" id="WP_002702784.1">
    <property type="nucleotide sequence ID" value="NZ_AGRW01000036.1"/>
</dbReference>
<dbReference type="AlphaFoldDB" id="H7EIJ3"/>
<dbReference type="SUPFAM" id="SSF103473">
    <property type="entry name" value="MFS general substrate transporter"/>
    <property type="match status" value="1"/>
</dbReference>
<dbReference type="EMBL" id="AGRW01000036">
    <property type="protein sequence ID" value="EIC02644.1"/>
    <property type="molecule type" value="Genomic_DNA"/>
</dbReference>
<dbReference type="eggNOG" id="COG2211">
    <property type="taxonomic scope" value="Bacteria"/>
</dbReference>
<sequence length="79" mass="8655">MNKEKPFGLVDKIGYAFGDLANNITFVISAVFLLKFYTDVMGVSAKLVGLMMMLGKIVDAFTDVTMGQIVDRSTPTDSR</sequence>
<feature type="transmembrane region" description="Helical" evidence="2">
    <location>
        <begin position="20"/>
        <end position="37"/>
    </location>
</feature>
<comment type="similarity">
    <text evidence="1">Belongs to the sodium:galactoside symporter (TC 2.A.2) family.</text>
</comment>
<dbReference type="GO" id="GO:0008643">
    <property type="term" value="P:carbohydrate transport"/>
    <property type="evidence" value="ECO:0007669"/>
    <property type="project" value="InterPro"/>
</dbReference>
<protein>
    <submittedName>
        <fullName evidence="3">Glycoside/pentoside/hexuronide:cation symporter, GPH family</fullName>
    </submittedName>
</protein>